<evidence type="ECO:0000259" key="2">
    <source>
        <dbReference type="Pfam" id="PF14309"/>
    </source>
</evidence>
<evidence type="ECO:0000256" key="1">
    <source>
        <dbReference type="SAM" id="MobiDB-lite"/>
    </source>
</evidence>
<keyword evidence="5" id="KW-1185">Reference proteome</keyword>
<feature type="compositionally biased region" description="Polar residues" evidence="1">
    <location>
        <begin position="542"/>
        <end position="560"/>
    </location>
</feature>
<dbReference type="InterPro" id="IPR032795">
    <property type="entry name" value="DUF3741-assoc"/>
</dbReference>
<proteinExistence type="predicted"/>
<feature type="region of interest" description="Disordered" evidence="1">
    <location>
        <begin position="226"/>
        <end position="250"/>
    </location>
</feature>
<evidence type="ECO:0000259" key="3">
    <source>
        <dbReference type="Pfam" id="PF14383"/>
    </source>
</evidence>
<feature type="domain" description="DUF3741" evidence="3">
    <location>
        <begin position="104"/>
        <end position="128"/>
    </location>
</feature>
<dbReference type="OMA" id="RRVDGYM"/>
<dbReference type="Proteomes" id="UP000825935">
    <property type="component" value="Chromosome 33"/>
</dbReference>
<feature type="compositionally biased region" description="Low complexity" evidence="1">
    <location>
        <begin position="155"/>
        <end position="164"/>
    </location>
</feature>
<dbReference type="AlphaFoldDB" id="A0A8T2QPI3"/>
<feature type="region of interest" description="Disordered" evidence="1">
    <location>
        <begin position="267"/>
        <end position="560"/>
    </location>
</feature>
<feature type="compositionally biased region" description="Polar residues" evidence="1">
    <location>
        <begin position="391"/>
        <end position="403"/>
    </location>
</feature>
<feature type="region of interest" description="Disordered" evidence="1">
    <location>
        <begin position="80"/>
        <end position="197"/>
    </location>
</feature>
<dbReference type="PANTHER" id="PTHR21726:SF61">
    <property type="entry name" value="DNAA INITIATOR-ASSOCIATING PROTEIN"/>
    <property type="match status" value="1"/>
</dbReference>
<accession>A0A8T2QPI3</accession>
<feature type="region of interest" description="Disordered" evidence="1">
    <location>
        <begin position="754"/>
        <end position="782"/>
    </location>
</feature>
<feature type="compositionally biased region" description="Basic and acidic residues" evidence="1">
    <location>
        <begin position="454"/>
        <end position="467"/>
    </location>
</feature>
<sequence>MSDPPGKLLSSLNPCSEKRTSKLGGCAGVFFQLFDWNRRLNGKRFLSRKRLPAERPAKHGTRGLRDDKLPMAKLLLIANENRGGFPKVPSTQTEGAANKEKTPEKKKKKSKRSPSVVAKLMGLETMPSPEPCKDRKQATCENSDPKIDGNTAPGKTKSTSRTKTGAANATASEYHSLSMAHQSSSLPDSKNSLDAAGKPQQTLICYKSDEPRISFFYKLPALSPRKSESALRSILSPSKTHNKLLSPIKSPLATKRGARLLEAAAKILEPNMQPSARPRGINSNAIGRPLLGGKTNEDQKNSENALCKQSKRRPILSTDSKKQQQQSVALRVYSDQPKNQGNKPSKQDKKTTNVLESNTLGKSQSSSVNNKRGFNHGLRRSGSTREESASHVGNTAGQPQLMRSRSVREETEQVKSMPGCNNERRNMKEEKTKVEFARQKQSSNRLSQPRTGLGKKDLDSKDEHMQDIENQDPNVLNHHGNNGQTLSNESAPTNTSGSILSYGKLFSSRKSGRNLEPTRKMQKKGDSLGMKSRLRKKGVSMDATTKDCSNTAMGDSAQESKTSTVNEVAFSNSLTAESCLTLSEDAYDNKSLEVESSLVTSIDSVDLFSKDHKHESGSSLKVSRCGSQDSESVQISNEAVTCMSDYTMDSDVTSFRVSVEDEPSSTREFCDSSSPAYAHLELPSHKKKKAVSYSGKSTAAILQELLTALNSAKTKITFNNDFQHVPSSSDCESSSKFELHLDTKDCSDSVCSSAASNDDLKKTPLPSKRHTNSKDDWRNPSPVSILEFPCEDNSSCSDGMDSAQDQGSNSKLHPMKHFEVSSKRHCISSDLMGACGEPFESEEQYIRAVVRSAKLTPASIYSAKLRLPFSLLDHATFDRFERQFYQQWEWGIMPDEQIYANCRSETDMDLTRSLYSEAATYNRKLVFECVDEAFNMHFGINEHHSRQSPWQTQPHLNDWHISESVCRQMESWREMACGMNIDDMVEQEMSTGLGKWMEFVDEVSDIAVETERYIVQGLISELVIDMSRSLP</sequence>
<feature type="compositionally biased region" description="Polar residues" evidence="1">
    <location>
        <begin position="439"/>
        <end position="450"/>
    </location>
</feature>
<evidence type="ECO:0000313" key="4">
    <source>
        <dbReference type="EMBL" id="KAH7285211.1"/>
    </source>
</evidence>
<feature type="compositionally biased region" description="Polar residues" evidence="1">
    <location>
        <begin position="165"/>
        <end position="192"/>
    </location>
</feature>
<evidence type="ECO:0000313" key="5">
    <source>
        <dbReference type="Proteomes" id="UP000825935"/>
    </source>
</evidence>
<gene>
    <name evidence="4" type="ORF">KP509_33G017800</name>
</gene>
<dbReference type="Pfam" id="PF14383">
    <property type="entry name" value="VARLMGL"/>
    <property type="match status" value="1"/>
</dbReference>
<organism evidence="4 5">
    <name type="scientific">Ceratopteris richardii</name>
    <name type="common">Triangle waterfern</name>
    <dbReference type="NCBI Taxonomy" id="49495"/>
    <lineage>
        <taxon>Eukaryota</taxon>
        <taxon>Viridiplantae</taxon>
        <taxon>Streptophyta</taxon>
        <taxon>Embryophyta</taxon>
        <taxon>Tracheophyta</taxon>
        <taxon>Polypodiopsida</taxon>
        <taxon>Polypodiidae</taxon>
        <taxon>Polypodiales</taxon>
        <taxon>Pteridineae</taxon>
        <taxon>Pteridaceae</taxon>
        <taxon>Parkerioideae</taxon>
        <taxon>Ceratopteris</taxon>
    </lineage>
</organism>
<dbReference type="EMBL" id="CM035438">
    <property type="protein sequence ID" value="KAH7285209.1"/>
    <property type="molecule type" value="Genomic_DNA"/>
</dbReference>
<reference evidence="4" key="1">
    <citation type="submission" date="2021-08" db="EMBL/GenBank/DDBJ databases">
        <title>WGS assembly of Ceratopteris richardii.</title>
        <authorList>
            <person name="Marchant D.B."/>
            <person name="Chen G."/>
            <person name="Jenkins J."/>
            <person name="Shu S."/>
            <person name="Leebens-Mack J."/>
            <person name="Grimwood J."/>
            <person name="Schmutz J."/>
            <person name="Soltis P."/>
            <person name="Soltis D."/>
            <person name="Chen Z.-H."/>
        </authorList>
    </citation>
    <scope>NUCLEOTIDE SEQUENCE</scope>
    <source>
        <strain evidence="4">Whitten #5841</strain>
        <tissue evidence="4">Leaf</tissue>
    </source>
</reference>
<dbReference type="OrthoDB" id="1928505at2759"/>
<name>A0A8T2QPI3_CERRI</name>
<dbReference type="Pfam" id="PF14309">
    <property type="entry name" value="DUF4378"/>
    <property type="match status" value="1"/>
</dbReference>
<feature type="compositionally biased region" description="Basic and acidic residues" evidence="1">
    <location>
        <begin position="422"/>
        <end position="438"/>
    </location>
</feature>
<protein>
    <recommendedName>
        <fullName evidence="6">DUF4378 domain-containing protein</fullName>
    </recommendedName>
</protein>
<feature type="domain" description="DUF4378" evidence="2">
    <location>
        <begin position="843"/>
        <end position="1021"/>
    </location>
</feature>
<dbReference type="EMBL" id="CM035438">
    <property type="protein sequence ID" value="KAH7285211.1"/>
    <property type="molecule type" value="Genomic_DNA"/>
</dbReference>
<evidence type="ECO:0008006" key="6">
    <source>
        <dbReference type="Google" id="ProtNLM"/>
    </source>
</evidence>
<dbReference type="PANTHER" id="PTHR21726">
    <property type="entry name" value="PHOSPHATIDYLINOSITOL N-ACETYLGLUCOSAMINYLTRANSFERASE SUBUNIT P DOWN SYNDROME CRITICAL REGION PROTEIN 5 -RELATED"/>
    <property type="match status" value="1"/>
</dbReference>
<feature type="compositionally biased region" description="Basic and acidic residues" evidence="1">
    <location>
        <begin position="516"/>
        <end position="526"/>
    </location>
</feature>
<feature type="compositionally biased region" description="Basic and acidic residues" evidence="1">
    <location>
        <begin position="131"/>
        <end position="147"/>
    </location>
</feature>
<dbReference type="InterPro" id="IPR025486">
    <property type="entry name" value="DUF4378"/>
</dbReference>
<feature type="compositionally biased region" description="Polar residues" evidence="1">
    <location>
        <begin position="352"/>
        <end position="372"/>
    </location>
</feature>
<comment type="caution">
    <text evidence="4">The sequence shown here is derived from an EMBL/GenBank/DDBJ whole genome shotgun (WGS) entry which is preliminary data.</text>
</comment>
<feature type="compositionally biased region" description="Polar residues" evidence="1">
    <location>
        <begin position="471"/>
        <end position="499"/>
    </location>
</feature>